<dbReference type="AlphaFoldDB" id="A0A2J7YQS6"/>
<accession>A0A2J7YQS6</accession>
<dbReference type="GO" id="GO:0016491">
    <property type="term" value="F:oxidoreductase activity"/>
    <property type="evidence" value="ECO:0007669"/>
    <property type="project" value="InterPro"/>
</dbReference>
<name>A0A2J7YQS6_STRMQ</name>
<evidence type="ECO:0000313" key="3">
    <source>
        <dbReference type="Proteomes" id="UP000236520"/>
    </source>
</evidence>
<comment type="caution">
    <text evidence="2">The sequence shown here is derived from an EMBL/GenBank/DDBJ whole genome shotgun (WGS) entry which is preliminary data.</text>
</comment>
<reference evidence="2 3" key="1">
    <citation type="submission" date="2015-09" db="EMBL/GenBank/DDBJ databases">
        <title>Genome sequence, genome mining and natural product profiling of a biocontrol bacterium Streptomyces malaysiensis F913.</title>
        <authorList>
            <person name="Xu Y."/>
            <person name="Wei J."/>
            <person name="Xie J."/>
            <person name="Li T."/>
            <person name="Zhou Z."/>
        </authorList>
    </citation>
    <scope>NUCLEOTIDE SEQUENCE [LARGE SCALE GENOMIC DNA]</scope>
    <source>
        <strain evidence="2 3">F913</strain>
    </source>
</reference>
<sequence>MEATRGIARTPWIFTGAEEPRMQTREIDATVLETLMAAAVAAPSIHNTQPWRFGMRAATRSIEVRADDRRALPLADPERRAQHLSVGAAVFNLRVAVAHLGWNPVVRLLPDEDEPDLLAAVRLTTPTGQLPDHRWLYPAVERRHTSRMPFTGRPVPEAVVAEMTAAARVEGARLHVPDFAATRLLLGLTAAAEARNHAGPARNAETRAWITTPGTNVPYGIPLTTLGPRDADGRMPMRDFTGRSPVPGPPARHFERHAQVALLSTAQDRREDWLRAGQALERVLLTATAHGVRTSMLHQAMEWPDLRAAASLSQRRCCPQLLIRFGYGPDGGRTPRASAHAAGHHTEGTGPAPGRSGTASAT</sequence>
<dbReference type="InterPro" id="IPR050627">
    <property type="entry name" value="Nitroreductase/BluB"/>
</dbReference>
<evidence type="ECO:0008006" key="4">
    <source>
        <dbReference type="Google" id="ProtNLM"/>
    </source>
</evidence>
<dbReference type="NCBIfam" id="NF047509">
    <property type="entry name" value="Rv3131_FMN_oxido"/>
    <property type="match status" value="1"/>
</dbReference>
<dbReference type="PANTHER" id="PTHR23026:SF123">
    <property type="entry name" value="NAD(P)H NITROREDUCTASE RV3131-RELATED"/>
    <property type="match status" value="1"/>
</dbReference>
<evidence type="ECO:0000256" key="1">
    <source>
        <dbReference type="SAM" id="MobiDB-lite"/>
    </source>
</evidence>
<proteinExistence type="predicted"/>
<organism evidence="2 3">
    <name type="scientific">Streptomyces malaysiensis</name>
    <dbReference type="NCBI Taxonomy" id="92644"/>
    <lineage>
        <taxon>Bacteria</taxon>
        <taxon>Bacillati</taxon>
        <taxon>Actinomycetota</taxon>
        <taxon>Actinomycetes</taxon>
        <taxon>Kitasatosporales</taxon>
        <taxon>Streptomycetaceae</taxon>
        <taxon>Streptomyces</taxon>
        <taxon>Streptomyces violaceusniger group</taxon>
    </lineage>
</organism>
<protein>
    <recommendedName>
        <fullName evidence="4">Nitroreductase domain-containing protein</fullName>
    </recommendedName>
</protein>
<gene>
    <name evidence="2" type="ORF">SMF913_25842</name>
</gene>
<evidence type="ECO:0000313" key="2">
    <source>
        <dbReference type="EMBL" id="PNG90377.1"/>
    </source>
</evidence>
<dbReference type="Gene3D" id="3.40.109.10">
    <property type="entry name" value="NADH Oxidase"/>
    <property type="match status" value="2"/>
</dbReference>
<feature type="region of interest" description="Disordered" evidence="1">
    <location>
        <begin position="333"/>
        <end position="362"/>
    </location>
</feature>
<dbReference type="InterPro" id="IPR000415">
    <property type="entry name" value="Nitroreductase-like"/>
</dbReference>
<dbReference type="PANTHER" id="PTHR23026">
    <property type="entry name" value="NADPH NITROREDUCTASE"/>
    <property type="match status" value="1"/>
</dbReference>
<dbReference type="SUPFAM" id="SSF55469">
    <property type="entry name" value="FMN-dependent nitroreductase-like"/>
    <property type="match status" value="2"/>
</dbReference>
<keyword evidence="3" id="KW-1185">Reference proteome</keyword>
<dbReference type="Proteomes" id="UP000236520">
    <property type="component" value="Unassembled WGS sequence"/>
</dbReference>
<dbReference type="EMBL" id="LJIW01000002">
    <property type="protein sequence ID" value="PNG90377.1"/>
    <property type="molecule type" value="Genomic_DNA"/>
</dbReference>